<comment type="cofactor">
    <cofactor evidence="1">
        <name>pyridoxal 5'-phosphate</name>
        <dbReference type="ChEBI" id="CHEBI:597326"/>
    </cofactor>
</comment>
<evidence type="ECO:0000256" key="3">
    <source>
        <dbReference type="ARBA" id="ARBA00008392"/>
    </source>
</evidence>
<evidence type="ECO:0000313" key="14">
    <source>
        <dbReference type="Proteomes" id="UP001151582"/>
    </source>
</evidence>
<dbReference type="PANTHER" id="PTHR42885">
    <property type="entry name" value="HISTIDINOL-PHOSPHATE AMINOTRANSFERASE-RELATED"/>
    <property type="match status" value="1"/>
</dbReference>
<name>A0A9W8B788_9FUNG</name>
<dbReference type="Gene3D" id="3.90.1150.10">
    <property type="entry name" value="Aspartate Aminotransferase, domain 1"/>
    <property type="match status" value="1"/>
</dbReference>
<sequence length="390" mass="42154">MASEFDLTALVRPNIRALKPYRCARDDYSSGVLLDANENSLGAAVPEALAVEARDQSLNRYPDPLQVQVKEQLVQLRGLPQTDHVFLGVGSDEVIDLLVRVICVPGQDKILITPPTYGMYGVTAQVNDVGVVKVPLLVDTVNDPANVFQLNVPAMLAATAQDPAIKLVFVCSPGNPTGTLIHPDAVKKLLTSLDQFRGIVVVDEAYIDFVPGNKSLASWVTRFPNLVVLQTMSKSFGLAGIRLGLGIAQPAIIQYMNNTKAPYNISTPTARVALAALNKQGLADMRKKVATLSAQRQLLLDALPQLPGVGQILGTNDANFVVCQVVDATGAPSRNRALQIYQHMAQKMGVVVRYRGNEYGCDGCLRITVGSPEENQLLLQRMTEALALFQ</sequence>
<evidence type="ECO:0000256" key="8">
    <source>
        <dbReference type="ARBA" id="ARBA00022898"/>
    </source>
</evidence>
<dbReference type="HAMAP" id="MF_01023">
    <property type="entry name" value="HisC_aminotrans_2"/>
    <property type="match status" value="1"/>
</dbReference>
<dbReference type="PANTHER" id="PTHR42885:SF2">
    <property type="entry name" value="HISTIDINOL-PHOSPHATE AMINOTRANSFERASE"/>
    <property type="match status" value="1"/>
</dbReference>
<dbReference type="NCBIfam" id="TIGR01141">
    <property type="entry name" value="hisC"/>
    <property type="match status" value="1"/>
</dbReference>
<evidence type="ECO:0000256" key="5">
    <source>
        <dbReference type="ARBA" id="ARBA00022576"/>
    </source>
</evidence>
<keyword evidence="5 13" id="KW-0032">Aminotransferase</keyword>
<dbReference type="EMBL" id="JANBQB010000229">
    <property type="protein sequence ID" value="KAJ1979235.1"/>
    <property type="molecule type" value="Genomic_DNA"/>
</dbReference>
<dbReference type="Proteomes" id="UP001151582">
    <property type="component" value="Unassembled WGS sequence"/>
</dbReference>
<organism evidence="13 14">
    <name type="scientific">Dimargaris verticillata</name>
    <dbReference type="NCBI Taxonomy" id="2761393"/>
    <lineage>
        <taxon>Eukaryota</taxon>
        <taxon>Fungi</taxon>
        <taxon>Fungi incertae sedis</taxon>
        <taxon>Zoopagomycota</taxon>
        <taxon>Kickxellomycotina</taxon>
        <taxon>Dimargaritomycetes</taxon>
        <taxon>Dimargaritales</taxon>
        <taxon>Dimargaritaceae</taxon>
        <taxon>Dimargaris</taxon>
    </lineage>
</organism>
<keyword evidence="7 13" id="KW-0808">Transferase</keyword>
<gene>
    <name evidence="13" type="primary">HIS5</name>
    <name evidence="13" type="ORF">H4R34_002903</name>
</gene>
<dbReference type="InterPro" id="IPR015422">
    <property type="entry name" value="PyrdxlP-dep_Trfase_small"/>
</dbReference>
<comment type="catalytic activity">
    <reaction evidence="11">
        <text>L-histidinol phosphate + 2-oxoglutarate = 3-(imidazol-4-yl)-2-oxopropyl phosphate + L-glutamate</text>
        <dbReference type="Rhea" id="RHEA:23744"/>
        <dbReference type="ChEBI" id="CHEBI:16810"/>
        <dbReference type="ChEBI" id="CHEBI:29985"/>
        <dbReference type="ChEBI" id="CHEBI:57766"/>
        <dbReference type="ChEBI" id="CHEBI:57980"/>
        <dbReference type="EC" id="2.6.1.9"/>
    </reaction>
</comment>
<comment type="similarity">
    <text evidence="3">Belongs to the class-II pyridoxal-phosphate-dependent aminotransferase family.</text>
</comment>
<evidence type="ECO:0000259" key="12">
    <source>
        <dbReference type="Pfam" id="PF00155"/>
    </source>
</evidence>
<dbReference type="InterPro" id="IPR015424">
    <property type="entry name" value="PyrdxlP-dep_Trfase"/>
</dbReference>
<dbReference type="OrthoDB" id="2015537at2759"/>
<dbReference type="InterPro" id="IPR005861">
    <property type="entry name" value="HisP_aminotrans"/>
</dbReference>
<keyword evidence="6" id="KW-0028">Amino-acid biosynthesis</keyword>
<evidence type="ECO:0000256" key="6">
    <source>
        <dbReference type="ARBA" id="ARBA00022605"/>
    </source>
</evidence>
<dbReference type="SUPFAM" id="SSF53383">
    <property type="entry name" value="PLP-dependent transferases"/>
    <property type="match status" value="1"/>
</dbReference>
<protein>
    <recommendedName>
        <fullName evidence="4">histidinol-phosphate transaminase</fullName>
        <ecNumber evidence="4">2.6.1.9</ecNumber>
    </recommendedName>
    <alternativeName>
        <fullName evidence="10">Imidazole acetol-phosphate transaminase</fullName>
    </alternativeName>
</protein>
<evidence type="ECO:0000256" key="10">
    <source>
        <dbReference type="ARBA" id="ARBA00030262"/>
    </source>
</evidence>
<dbReference type="AlphaFoldDB" id="A0A9W8B788"/>
<dbReference type="CDD" id="cd00609">
    <property type="entry name" value="AAT_like"/>
    <property type="match status" value="1"/>
</dbReference>
<dbReference type="GO" id="GO:0004400">
    <property type="term" value="F:histidinol-phosphate transaminase activity"/>
    <property type="evidence" value="ECO:0007669"/>
    <property type="project" value="UniProtKB-EC"/>
</dbReference>
<dbReference type="InterPro" id="IPR015421">
    <property type="entry name" value="PyrdxlP-dep_Trfase_major"/>
</dbReference>
<feature type="domain" description="Aminotransferase class I/classII large" evidence="12">
    <location>
        <begin position="32"/>
        <end position="381"/>
    </location>
</feature>
<evidence type="ECO:0000256" key="7">
    <source>
        <dbReference type="ARBA" id="ARBA00022679"/>
    </source>
</evidence>
<dbReference type="GO" id="GO:0030170">
    <property type="term" value="F:pyridoxal phosphate binding"/>
    <property type="evidence" value="ECO:0007669"/>
    <property type="project" value="InterPro"/>
</dbReference>
<evidence type="ECO:0000256" key="1">
    <source>
        <dbReference type="ARBA" id="ARBA00001933"/>
    </source>
</evidence>
<evidence type="ECO:0000256" key="4">
    <source>
        <dbReference type="ARBA" id="ARBA00012748"/>
    </source>
</evidence>
<keyword evidence="8" id="KW-0663">Pyridoxal phosphate</keyword>
<comment type="caution">
    <text evidence="13">The sequence shown here is derived from an EMBL/GenBank/DDBJ whole genome shotgun (WGS) entry which is preliminary data.</text>
</comment>
<dbReference type="EC" id="2.6.1.9" evidence="4"/>
<keyword evidence="9" id="KW-0368">Histidine biosynthesis</keyword>
<proteinExistence type="inferred from homology"/>
<dbReference type="InterPro" id="IPR001917">
    <property type="entry name" value="Aminotrans_II_pyridoxalP_BS"/>
</dbReference>
<dbReference type="GO" id="GO:0000105">
    <property type="term" value="P:L-histidine biosynthetic process"/>
    <property type="evidence" value="ECO:0007669"/>
    <property type="project" value="UniProtKB-KW"/>
</dbReference>
<evidence type="ECO:0000256" key="2">
    <source>
        <dbReference type="ARBA" id="ARBA00005011"/>
    </source>
</evidence>
<reference evidence="13" key="1">
    <citation type="submission" date="2022-07" db="EMBL/GenBank/DDBJ databases">
        <title>Phylogenomic reconstructions and comparative analyses of Kickxellomycotina fungi.</title>
        <authorList>
            <person name="Reynolds N.K."/>
            <person name="Stajich J.E."/>
            <person name="Barry K."/>
            <person name="Grigoriev I.V."/>
            <person name="Crous P."/>
            <person name="Smith M.E."/>
        </authorList>
    </citation>
    <scope>NUCLEOTIDE SEQUENCE</scope>
    <source>
        <strain evidence="13">RSA 567</strain>
    </source>
</reference>
<dbReference type="Gene3D" id="3.40.640.10">
    <property type="entry name" value="Type I PLP-dependent aspartate aminotransferase-like (Major domain)"/>
    <property type="match status" value="1"/>
</dbReference>
<comment type="pathway">
    <text evidence="2">Amino-acid biosynthesis; L-histidine biosynthesis; L-histidine from 5-phospho-alpha-D-ribose 1-diphosphate: step 7/9.</text>
</comment>
<evidence type="ECO:0000256" key="11">
    <source>
        <dbReference type="ARBA" id="ARBA00047481"/>
    </source>
</evidence>
<evidence type="ECO:0000313" key="13">
    <source>
        <dbReference type="EMBL" id="KAJ1979235.1"/>
    </source>
</evidence>
<keyword evidence="14" id="KW-1185">Reference proteome</keyword>
<dbReference type="Pfam" id="PF00155">
    <property type="entry name" value="Aminotran_1_2"/>
    <property type="match status" value="1"/>
</dbReference>
<accession>A0A9W8B788</accession>
<dbReference type="PROSITE" id="PS00599">
    <property type="entry name" value="AA_TRANSFER_CLASS_2"/>
    <property type="match status" value="1"/>
</dbReference>
<evidence type="ECO:0000256" key="9">
    <source>
        <dbReference type="ARBA" id="ARBA00023102"/>
    </source>
</evidence>
<dbReference type="InterPro" id="IPR004839">
    <property type="entry name" value="Aminotransferase_I/II_large"/>
</dbReference>